<dbReference type="AlphaFoldDB" id="A0A2A9EUS0"/>
<feature type="transmembrane region" description="Helical" evidence="2">
    <location>
        <begin position="12"/>
        <end position="33"/>
    </location>
</feature>
<evidence type="ECO:0000256" key="1">
    <source>
        <dbReference type="SAM" id="MobiDB-lite"/>
    </source>
</evidence>
<keyword evidence="2" id="KW-0472">Membrane</keyword>
<reference evidence="3 4" key="1">
    <citation type="submission" date="2017-10" db="EMBL/GenBank/DDBJ databases">
        <title>Sequencing the genomes of 1000 actinobacteria strains.</title>
        <authorList>
            <person name="Klenk H.-P."/>
        </authorList>
    </citation>
    <scope>NUCLEOTIDE SEQUENCE [LARGE SCALE GENOMIC DNA]</scope>
    <source>
        <strain evidence="3 4">DSM 21863</strain>
    </source>
</reference>
<name>A0A2A9EUS0_9MICO</name>
<dbReference type="OrthoDB" id="5171895at2"/>
<evidence type="ECO:0000256" key="2">
    <source>
        <dbReference type="SAM" id="Phobius"/>
    </source>
</evidence>
<accession>A0A2A9EUS0</accession>
<comment type="caution">
    <text evidence="3">The sequence shown here is derived from an EMBL/GenBank/DDBJ whole genome shotgun (WGS) entry which is preliminary data.</text>
</comment>
<dbReference type="RefSeq" id="WP_098462994.1">
    <property type="nucleotide sequence ID" value="NZ_PDJJ01000001.1"/>
</dbReference>
<evidence type="ECO:0000313" key="3">
    <source>
        <dbReference type="EMBL" id="PFG42493.1"/>
    </source>
</evidence>
<dbReference type="EMBL" id="PDJJ01000001">
    <property type="protein sequence ID" value="PFG42493.1"/>
    <property type="molecule type" value="Genomic_DNA"/>
</dbReference>
<keyword evidence="4" id="KW-1185">Reference proteome</keyword>
<keyword evidence="2" id="KW-1133">Transmembrane helix</keyword>
<feature type="region of interest" description="Disordered" evidence="1">
    <location>
        <begin position="288"/>
        <end position="309"/>
    </location>
</feature>
<gene>
    <name evidence="3" type="ORF">ATJ88_1155</name>
</gene>
<keyword evidence="2" id="KW-0812">Transmembrane</keyword>
<protein>
    <submittedName>
        <fullName evidence="3">Uncharacterized protein</fullName>
    </submittedName>
</protein>
<dbReference type="Proteomes" id="UP000224130">
    <property type="component" value="Unassembled WGS sequence"/>
</dbReference>
<sequence>MSARRRPAAHAAGAVVTFLVVGVAAVVGVVWFLGAQAPVRITQGCTAVLDGREHGLSTVEAGNAALITGISVQRGLPARAATIGLATAMQESRLVNIDYGDRDSLGLFQQRPSQGWGTPAEIMDPVYSTNAFYDGLVKVDGWQDMEVTDAAQAVQRSAFPEAYAQHERLARAWASALTGNSPGAITCTLRPVADDGPAGASAATGLTDLLMRDLGLPQDDGGSRIGGPRDDGAVPVDVDATALPYDDPDRAAWAVAHWAVATAATTGAVEVRVADQVWTRDSAAWTTLPADRDPRPAGQVRVLVGPDPS</sequence>
<evidence type="ECO:0000313" key="4">
    <source>
        <dbReference type="Proteomes" id="UP000224130"/>
    </source>
</evidence>
<proteinExistence type="predicted"/>
<organism evidence="3 4">
    <name type="scientific">Isoptericola jiangsuensis</name>
    <dbReference type="NCBI Taxonomy" id="548579"/>
    <lineage>
        <taxon>Bacteria</taxon>
        <taxon>Bacillati</taxon>
        <taxon>Actinomycetota</taxon>
        <taxon>Actinomycetes</taxon>
        <taxon>Micrococcales</taxon>
        <taxon>Promicromonosporaceae</taxon>
        <taxon>Isoptericola</taxon>
    </lineage>
</organism>